<organismHost>
    <name type="scientific">Homo sapiens</name>
    <name type="common">Human</name>
    <dbReference type="NCBI Taxonomy" id="9606"/>
</organismHost>
<dbReference type="EMBL" id="MT510651">
    <property type="protein sequence ID" value="QLI54670.1"/>
    <property type="molecule type" value="Genomic_DNA"/>
</dbReference>
<evidence type="ECO:0000313" key="27">
    <source>
        <dbReference type="EMBL" id="QLI54581.1"/>
    </source>
</evidence>
<comment type="catalytic activity">
    <reaction evidence="9">
        <text>dUMP + (6R)-5,10-methylene-5,6,7,8-tetrahydrofolate = 7,8-dihydrofolate + dTMP</text>
        <dbReference type="Rhea" id="RHEA:12104"/>
        <dbReference type="ChEBI" id="CHEBI:15636"/>
        <dbReference type="ChEBI" id="CHEBI:57451"/>
        <dbReference type="ChEBI" id="CHEBI:63528"/>
        <dbReference type="ChEBI" id="CHEBI:246422"/>
        <dbReference type="EC" id="2.1.1.45"/>
    </reaction>
</comment>
<dbReference type="EMBL" id="KT271462">
    <property type="protein sequence ID" value="ALH44952.1"/>
    <property type="molecule type" value="Genomic_DNA"/>
</dbReference>
<dbReference type="PANTHER" id="PTHR11548:SF2">
    <property type="entry name" value="THYMIDYLATE SYNTHASE"/>
    <property type="match status" value="1"/>
</dbReference>
<dbReference type="InterPro" id="IPR036926">
    <property type="entry name" value="Thymidate_synth/dCMP_Mease_sf"/>
</dbReference>
<evidence type="ECO:0000313" key="14">
    <source>
        <dbReference type="EMBL" id="ALH44425.1"/>
    </source>
</evidence>
<dbReference type="EMBL" id="KT271459">
    <property type="protein sequence ID" value="ALH44688.1"/>
    <property type="molecule type" value="Genomic_DNA"/>
</dbReference>
<name>A0A0N9RPX8_HHV8</name>
<accession>A0A0N9RPX8</accession>
<dbReference type="InterPro" id="IPR020940">
    <property type="entry name" value="Thymidylate_synthase_AS"/>
</dbReference>
<dbReference type="EC" id="2.1.1.45" evidence="4"/>
<dbReference type="EMBL" id="MT510652">
    <property type="protein sequence ID" value="QLI54759.1"/>
    <property type="molecule type" value="Genomic_DNA"/>
</dbReference>
<reference evidence="25" key="4">
    <citation type="submission" date="2020-07" db="EMBL/GenBank/DDBJ databases">
        <title>Tumor-specific changes in Kaposi sarcoma-associated herpesvirus genomes in Ugandan adults with Kaposi sarcoma.</title>
        <authorList>
            <person name="Goldman J.D."/>
            <person name="Zhao H."/>
            <person name="Pankow A.P."/>
            <person name="Okuku F."/>
            <person name="Schmitt M.W."/>
            <person name="Chen L.H."/>
            <person name="Hill C.A."/>
            <person name="Casper C."/>
            <person name="Phipps W.T."/>
            <person name="Mullins J.I."/>
        </authorList>
    </citation>
    <scope>NUCLEOTIDE SEQUENCE</scope>
    <source>
        <strain evidence="25">U003-C</strain>
        <strain evidence="26">U003-o1</strain>
        <strain evidence="27">U003-o2</strain>
        <strain evidence="28">U003-o3</strain>
        <strain evidence="31">U007-B</strain>
        <strain evidence="32">U007-o1</strain>
        <strain evidence="33">U008-B</strain>
        <strain evidence="34">U008-D</strain>
        <strain evidence="35">U008-o1</strain>
        <strain evidence="40">U030-C</strain>
        <strain evidence="29">U032-B</strain>
        <strain evidence="30">U032-o1</strain>
        <strain evidence="36">U034-B</strain>
        <strain evidence="37">U034-C</strain>
        <strain evidence="38">U034-o1</strain>
        <strain evidence="39">U034-o2</strain>
    </source>
</reference>
<evidence type="ECO:0000313" key="30">
    <source>
        <dbReference type="EMBL" id="QLI54848.1"/>
    </source>
</evidence>
<evidence type="ECO:0000313" key="32">
    <source>
        <dbReference type="EMBL" id="QLI55026.1"/>
    </source>
</evidence>
<evidence type="ECO:0000313" key="36">
    <source>
        <dbReference type="EMBL" id="QLI55382.1"/>
    </source>
</evidence>
<gene>
    <name evidence="18" type="primary">ORF70</name>
</gene>
<dbReference type="EMBL" id="MT510648">
    <property type="protein sequence ID" value="QLI54403.1"/>
    <property type="molecule type" value="Genomic_DNA"/>
</dbReference>
<evidence type="ECO:0000313" key="21">
    <source>
        <dbReference type="EMBL" id="ALH45214.1"/>
    </source>
</evidence>
<evidence type="ECO:0000313" key="18">
    <source>
        <dbReference type="EMBL" id="ALH44952.1"/>
    </source>
</evidence>
<evidence type="ECO:0000313" key="25">
    <source>
        <dbReference type="EMBL" id="QLI54403.1"/>
    </source>
</evidence>
<dbReference type="EMBL" id="KT271456">
    <property type="protein sequence ID" value="ALH44425.1"/>
    <property type="molecule type" value="Genomic_DNA"/>
</dbReference>
<dbReference type="EMBL" id="MT510658">
    <property type="protein sequence ID" value="QLI55293.1"/>
    <property type="molecule type" value="Genomic_DNA"/>
</dbReference>
<evidence type="ECO:0000313" key="40">
    <source>
        <dbReference type="EMBL" id="QLI56361.1"/>
    </source>
</evidence>
<evidence type="ECO:0000313" key="13">
    <source>
        <dbReference type="EMBL" id="ALH44337.1"/>
    </source>
</evidence>
<dbReference type="EMBL" id="MN419227">
    <property type="protein sequence ID" value="QLF97177.1"/>
    <property type="molecule type" value="Genomic_DNA"/>
</dbReference>
<dbReference type="EMBL" id="MT510655">
    <property type="protein sequence ID" value="QLI55026.1"/>
    <property type="molecule type" value="Genomic_DNA"/>
</dbReference>
<evidence type="ECO:0000256" key="9">
    <source>
        <dbReference type="ARBA" id="ARBA00047344"/>
    </source>
</evidence>
<dbReference type="EMBL" id="MT510656">
    <property type="protein sequence ID" value="QLI55115.1"/>
    <property type="molecule type" value="Genomic_DNA"/>
</dbReference>
<reference evidence="25" key="3">
    <citation type="submission" date="2020-05" db="EMBL/GenBank/DDBJ databases">
        <authorList>
            <person name="Santiago J.C.A."/>
        </authorList>
    </citation>
    <scope>NUCLEOTIDE SEQUENCE</scope>
    <source>
        <strain evidence="25">U003-C</strain>
        <strain evidence="26">U003-o1</strain>
        <strain evidence="27">U003-o2</strain>
        <strain evidence="28">U003-o3</strain>
        <strain evidence="31">U007-B</strain>
        <strain evidence="32">U007-o1</strain>
        <strain evidence="33">U008-B</strain>
        <strain evidence="34">U008-D</strain>
        <strain evidence="35">U008-o1</strain>
        <strain evidence="40">U030-C</strain>
        <strain evidence="29">U032-B</strain>
        <strain evidence="30">U032-o1</strain>
        <strain evidence="36">U034-B</strain>
        <strain evidence="37">U034-C</strain>
        <strain evidence="38">U034-o1</strain>
        <strain evidence="39">U034-o2</strain>
    </source>
</reference>
<dbReference type="EMBL" id="MT510657">
    <property type="protein sequence ID" value="QLI55204.1"/>
    <property type="molecule type" value="Genomic_DNA"/>
</dbReference>
<dbReference type="InterPro" id="IPR000398">
    <property type="entry name" value="Thymidylate_synthase"/>
</dbReference>
<dbReference type="EMBL" id="KT271455">
    <property type="protein sequence ID" value="ALH44337.1"/>
    <property type="molecule type" value="Genomic_DNA"/>
</dbReference>
<evidence type="ECO:0000313" key="39">
    <source>
        <dbReference type="EMBL" id="QLI55649.1"/>
    </source>
</evidence>
<evidence type="ECO:0000313" key="15">
    <source>
        <dbReference type="EMBL" id="ALH44513.1"/>
    </source>
</evidence>
<evidence type="ECO:0000313" key="28">
    <source>
        <dbReference type="EMBL" id="QLI54670.1"/>
    </source>
</evidence>
<organism evidence="18">
    <name type="scientific">Human herpesvirus 8</name>
    <name type="common">HHV-8</name>
    <name type="synonym">Kaposi's sarcoma-associated herpesvirus</name>
    <dbReference type="NCBI Taxonomy" id="37296"/>
    <lineage>
        <taxon>Viruses</taxon>
        <taxon>Duplodnaviria</taxon>
        <taxon>Heunggongvirae</taxon>
        <taxon>Peploviricota</taxon>
        <taxon>Herviviricetes</taxon>
        <taxon>Herpesvirales</taxon>
        <taxon>Orthoherpesviridae</taxon>
        <taxon>Gammaherpesvirinae</taxon>
        <taxon>Rhadinovirus</taxon>
        <taxon>Rhadinovirus humangamma8</taxon>
    </lineage>
</organism>
<evidence type="ECO:0000313" key="29">
    <source>
        <dbReference type="EMBL" id="QLI54759.1"/>
    </source>
</evidence>
<evidence type="ECO:0000313" key="19">
    <source>
        <dbReference type="EMBL" id="ALH45040.1"/>
    </source>
</evidence>
<dbReference type="NCBIfam" id="TIGR03284">
    <property type="entry name" value="thym_sym"/>
    <property type="match status" value="1"/>
</dbReference>
<evidence type="ECO:0000313" key="23">
    <source>
        <dbReference type="EMBL" id="ALH45390.1"/>
    </source>
</evidence>
<evidence type="ECO:0000256" key="5">
    <source>
        <dbReference type="ARBA" id="ARBA00015931"/>
    </source>
</evidence>
<dbReference type="EMBL" id="KT271466">
    <property type="protein sequence ID" value="ALH45302.1"/>
    <property type="molecule type" value="Genomic_DNA"/>
</dbReference>
<evidence type="ECO:0000313" key="37">
    <source>
        <dbReference type="EMBL" id="QLI55471.1"/>
    </source>
</evidence>
<sequence length="337" mass="38539">MFPFVPLSLYVAKKLFRARGFRFCQKPGVLALAPEVDPCSIQHEVTGAETPHEELQYLRQLREILCRGSDRLDRTGIGTLSLFGMQARYSLRDHFPLLTTKRVFWRGVVQELLWFLKGSTDSRELSRTGVKIWDKNGSREFLAGRGLAHRREGDLGPVYGFQWRHFGAAYVDADADYTGQGFDQLSYIVDLIKNNPHDRRIIMCAWNPADLSLMALPPCHLLCQFYVADGELSCQLYQRSGDMGLGVPFNIASYALLTYMLAHVTGLRPGEFIHTLGDAHIYKTHIEPLRLQLTRTPRPFPRLEILRSVSSMEEFTPDDFRLVDYCPHPTIRMEMAV</sequence>
<proteinExistence type="inferred from homology"/>
<evidence type="ECO:0000313" key="26">
    <source>
        <dbReference type="EMBL" id="QLI54492.1"/>
    </source>
</evidence>
<dbReference type="PRINTS" id="PR00108">
    <property type="entry name" value="THYMDSNTHASE"/>
</dbReference>
<dbReference type="EMBL" id="KT271454">
    <property type="protein sequence ID" value="ALH44249.1"/>
    <property type="molecule type" value="Genomic_DNA"/>
</dbReference>
<evidence type="ECO:0000313" key="31">
    <source>
        <dbReference type="EMBL" id="QLI54937.1"/>
    </source>
</evidence>
<evidence type="ECO:0000313" key="24">
    <source>
        <dbReference type="EMBL" id="QLF97177.1"/>
    </source>
</evidence>
<dbReference type="GO" id="GO:0032259">
    <property type="term" value="P:methylation"/>
    <property type="evidence" value="ECO:0007669"/>
    <property type="project" value="UniProtKB-KW"/>
</dbReference>
<dbReference type="PANTHER" id="PTHR11548">
    <property type="entry name" value="THYMIDYLATE SYNTHASE 1"/>
    <property type="match status" value="1"/>
</dbReference>
<evidence type="ECO:0000256" key="3">
    <source>
        <dbReference type="ARBA" id="ARBA00011738"/>
    </source>
</evidence>
<dbReference type="EMBL" id="MT510653">
    <property type="protein sequence ID" value="QLI54848.1"/>
    <property type="molecule type" value="Genomic_DNA"/>
</dbReference>
<dbReference type="EMBL" id="KT271465">
    <property type="protein sequence ID" value="ALH45214.1"/>
    <property type="molecule type" value="Genomic_DNA"/>
</dbReference>
<dbReference type="GO" id="GO:0004799">
    <property type="term" value="F:thymidylate synthase activity"/>
    <property type="evidence" value="ECO:0007669"/>
    <property type="project" value="UniProtKB-EC"/>
</dbReference>
<evidence type="ECO:0000313" key="38">
    <source>
        <dbReference type="EMBL" id="QLI55560.1"/>
    </source>
</evidence>
<evidence type="ECO:0000313" key="12">
    <source>
        <dbReference type="EMBL" id="ALH44249.1"/>
    </source>
</evidence>
<evidence type="ECO:0000313" key="16">
    <source>
        <dbReference type="EMBL" id="ALH44600.1"/>
    </source>
</evidence>
<evidence type="ECO:0000313" key="33">
    <source>
        <dbReference type="EMBL" id="QLI55115.1"/>
    </source>
</evidence>
<dbReference type="CDD" id="cd00351">
    <property type="entry name" value="TS_Pyrimidine_HMase"/>
    <property type="match status" value="1"/>
</dbReference>
<dbReference type="EMBL" id="KT271457">
    <property type="protein sequence ID" value="ALH44513.1"/>
    <property type="molecule type" value="Genomic_DNA"/>
</dbReference>
<dbReference type="Gene3D" id="3.30.572.10">
    <property type="entry name" value="Thymidylate synthase/dCMP hydroxymethylase domain"/>
    <property type="match status" value="1"/>
</dbReference>
<keyword evidence="6" id="KW-0489">Methyltransferase</keyword>
<reference evidence="24" key="2">
    <citation type="journal article" date="2020" name="Virus Evol.">
        <title>Dual infection and recombination of Kaposi sarcoma herpesvirus revealed by whole-genome sequence analysis of effusion samples.</title>
        <authorList>
            <person name="Cornejo Castro E.M."/>
            <person name="Marshall V."/>
            <person name="Lack J."/>
            <person name="Lurain K."/>
            <person name="Immonen T."/>
            <person name="Labo N."/>
            <person name="Fisher N.C."/>
            <person name="Ramaswami R."/>
            <person name="Wyvill K.M."/>
            <person name="Aleman K."/>
            <person name="Polizzotto M.N."/>
            <person name="Cam M."/>
            <person name="Keele B.F."/>
            <person name="Yarchoan R."/>
            <person name="Uldrick T.S."/>
            <person name="Whitby D."/>
        </authorList>
    </citation>
    <scope>NUCLEOTIDE SEQUENCE</scope>
    <source>
        <strain evidence="24">FNL014</strain>
    </source>
</reference>
<evidence type="ECO:0000256" key="7">
    <source>
        <dbReference type="ARBA" id="ARBA00022679"/>
    </source>
</evidence>
<evidence type="ECO:0000256" key="8">
    <source>
        <dbReference type="ARBA" id="ARBA00022727"/>
    </source>
</evidence>
<dbReference type="EMBL" id="MT510661">
    <property type="protein sequence ID" value="QLI55560.1"/>
    <property type="molecule type" value="Genomic_DNA"/>
</dbReference>
<reference evidence="18" key="1">
    <citation type="journal article" date="2015" name="J. Virol.">
        <title>Whole-Genome Sequencing of Kaposi's Sarcoma-Associated Herpesvirus from Zambian Kaposi's Sarcoma Biopsy Specimens Reveals Unique Viral Diversity.</title>
        <authorList>
            <person name="Olp L.N."/>
            <person name="Jeanniard A."/>
            <person name="Marimo C."/>
            <person name="West J.T."/>
            <person name="Wood C."/>
        </authorList>
    </citation>
    <scope>NUCLEOTIDE SEQUENCE</scope>
    <source>
        <strain evidence="12">ZM027</strain>
        <strain evidence="13">ZM091</strain>
        <strain evidence="14">ZM095</strain>
        <strain evidence="15">ZM102</strain>
        <strain evidence="16">ZM106</strain>
        <strain evidence="17">ZM108</strain>
        <strain evidence="18">ZM117</strain>
        <strain evidence="19">ZM118</strain>
        <strain evidence="20">ZM121</strain>
        <strain evidence="21">ZM123</strain>
        <strain evidence="22">ZM124</strain>
        <strain evidence="23">ZM128</strain>
    </source>
</reference>
<evidence type="ECO:0000313" key="35">
    <source>
        <dbReference type="EMBL" id="QLI55293.1"/>
    </source>
</evidence>
<evidence type="ECO:0000259" key="11">
    <source>
        <dbReference type="Pfam" id="PF00303"/>
    </source>
</evidence>
<keyword evidence="8" id="KW-0545">Nucleotide biosynthesis</keyword>
<dbReference type="PROSITE" id="PS00091">
    <property type="entry name" value="THYMIDYLATE_SYNTHASE"/>
    <property type="match status" value="1"/>
</dbReference>
<dbReference type="EMBL" id="KT271458">
    <property type="protein sequence ID" value="ALH44600.1"/>
    <property type="molecule type" value="Genomic_DNA"/>
</dbReference>
<evidence type="ECO:0000313" key="17">
    <source>
        <dbReference type="EMBL" id="ALH44688.1"/>
    </source>
</evidence>
<evidence type="ECO:0000256" key="2">
    <source>
        <dbReference type="ARBA" id="ARBA00009972"/>
    </source>
</evidence>
<dbReference type="HAMAP" id="MF_00008">
    <property type="entry name" value="Thymidy_synth_bact"/>
    <property type="match status" value="1"/>
</dbReference>
<dbReference type="EMBL" id="MT510660">
    <property type="protein sequence ID" value="QLI55471.1"/>
    <property type="molecule type" value="Genomic_DNA"/>
</dbReference>
<evidence type="ECO:0000313" key="20">
    <source>
        <dbReference type="EMBL" id="ALH45126.1"/>
    </source>
</evidence>
<dbReference type="EMBL" id="MT510654">
    <property type="protein sequence ID" value="QLI54937.1"/>
    <property type="molecule type" value="Genomic_DNA"/>
</dbReference>
<dbReference type="EMBL" id="MT510649">
    <property type="protein sequence ID" value="QLI54492.1"/>
    <property type="molecule type" value="Genomic_DNA"/>
</dbReference>
<dbReference type="EMBL" id="KT271464">
    <property type="protein sequence ID" value="ALH45126.1"/>
    <property type="molecule type" value="Genomic_DNA"/>
</dbReference>
<dbReference type="EMBL" id="MT510670">
    <property type="protein sequence ID" value="QLI56361.1"/>
    <property type="molecule type" value="Genomic_DNA"/>
</dbReference>
<dbReference type="InterPro" id="IPR023451">
    <property type="entry name" value="Thymidate_synth/dCMP_Mease_dom"/>
</dbReference>
<dbReference type="NCBIfam" id="NF002497">
    <property type="entry name" value="PRK01827.1-3"/>
    <property type="match status" value="1"/>
</dbReference>
<dbReference type="Pfam" id="PF00303">
    <property type="entry name" value="Thymidylat_synt"/>
    <property type="match status" value="1"/>
</dbReference>
<evidence type="ECO:0000313" key="34">
    <source>
        <dbReference type="EMBL" id="QLI55204.1"/>
    </source>
</evidence>
<dbReference type="GO" id="GO:0006231">
    <property type="term" value="P:dTMP biosynthetic process"/>
    <property type="evidence" value="ECO:0007669"/>
    <property type="project" value="InterPro"/>
</dbReference>
<dbReference type="SUPFAM" id="SSF55831">
    <property type="entry name" value="Thymidylate synthase/dCMP hydroxymethylase"/>
    <property type="match status" value="1"/>
</dbReference>
<dbReference type="EMBL" id="MT510662">
    <property type="protein sequence ID" value="QLI55649.1"/>
    <property type="molecule type" value="Genomic_DNA"/>
</dbReference>
<evidence type="ECO:0000256" key="1">
    <source>
        <dbReference type="ARBA" id="ARBA00004992"/>
    </source>
</evidence>
<evidence type="ECO:0000256" key="10">
    <source>
        <dbReference type="PROSITE-ProRule" id="PRU10016"/>
    </source>
</evidence>
<dbReference type="InterPro" id="IPR045097">
    <property type="entry name" value="Thymidate_synth/dCMP_Mease"/>
</dbReference>
<comment type="subunit">
    <text evidence="3">Homodimer.</text>
</comment>
<comment type="similarity">
    <text evidence="2">Belongs to the thymidylate synthase family.</text>
</comment>
<dbReference type="EMBL" id="KT271467">
    <property type="protein sequence ID" value="ALH45390.1"/>
    <property type="molecule type" value="Genomic_DNA"/>
</dbReference>
<dbReference type="EMBL" id="KT271463">
    <property type="protein sequence ID" value="ALH45040.1"/>
    <property type="molecule type" value="Genomic_DNA"/>
</dbReference>
<dbReference type="EMBL" id="MT510659">
    <property type="protein sequence ID" value="QLI55382.1"/>
    <property type="molecule type" value="Genomic_DNA"/>
</dbReference>
<evidence type="ECO:0000256" key="6">
    <source>
        <dbReference type="ARBA" id="ARBA00022603"/>
    </source>
</evidence>
<feature type="active site" evidence="10">
    <location>
        <position position="219"/>
    </location>
</feature>
<evidence type="ECO:0000313" key="22">
    <source>
        <dbReference type="EMBL" id="ALH45302.1"/>
    </source>
</evidence>
<keyword evidence="7" id="KW-0808">Transferase</keyword>
<comment type="pathway">
    <text evidence="1">Pyrimidine metabolism; dTTP biosynthesis.</text>
</comment>
<dbReference type="FunFam" id="3.30.572.10:FF:000002">
    <property type="entry name" value="Possible thymidylate synthase"/>
    <property type="match status" value="1"/>
</dbReference>
<evidence type="ECO:0000256" key="4">
    <source>
        <dbReference type="ARBA" id="ARBA00011947"/>
    </source>
</evidence>
<protein>
    <recommendedName>
        <fullName evidence="5">Thymidylate synthase</fullName>
        <ecNumber evidence="4">2.1.1.45</ecNumber>
    </recommendedName>
</protein>
<dbReference type="EMBL" id="MT510650">
    <property type="protein sequence ID" value="QLI54581.1"/>
    <property type="molecule type" value="Genomic_DNA"/>
</dbReference>
<feature type="domain" description="Thymidylate synthase/dCMP hydroxymethylase" evidence="11">
    <location>
        <begin position="56"/>
        <end position="337"/>
    </location>
</feature>